<name>A0A167MD36_CORFA</name>
<dbReference type="RefSeq" id="XP_018700794.1">
    <property type="nucleotide sequence ID" value="XM_018852051.1"/>
</dbReference>
<dbReference type="Pfam" id="PF21858">
    <property type="entry name" value="DUF6914"/>
    <property type="match status" value="1"/>
</dbReference>
<gene>
    <name evidence="1" type="ORF">ISF_08448</name>
</gene>
<dbReference type="GeneID" id="30024740"/>
<protein>
    <submittedName>
        <fullName evidence="1">Uncharacterized protein</fullName>
    </submittedName>
</protein>
<accession>A0A167MD36</accession>
<dbReference type="Proteomes" id="UP000076744">
    <property type="component" value="Unassembled WGS sequence"/>
</dbReference>
<evidence type="ECO:0000313" key="2">
    <source>
        <dbReference type="Proteomes" id="UP000076744"/>
    </source>
</evidence>
<keyword evidence="2" id="KW-1185">Reference proteome</keyword>
<evidence type="ECO:0000313" key="1">
    <source>
        <dbReference type="EMBL" id="OAA54221.1"/>
    </source>
</evidence>
<reference evidence="1 2" key="1">
    <citation type="journal article" date="2016" name="Genome Biol. Evol.">
        <title>Divergent and convergent evolution of fungal pathogenicity.</title>
        <authorList>
            <person name="Shang Y."/>
            <person name="Xiao G."/>
            <person name="Zheng P."/>
            <person name="Cen K."/>
            <person name="Zhan S."/>
            <person name="Wang C."/>
        </authorList>
    </citation>
    <scope>NUCLEOTIDE SEQUENCE [LARGE SCALE GENOMIC DNA]</scope>
    <source>
        <strain evidence="1 2">ARSEF 2679</strain>
    </source>
</reference>
<sequence>MPSNKDRLYVALFARAGKKLKMPGGEDKYHWALILAPKHDPSSSQAGLQIDVKNTLRLVGQPPLADTSWRLEVVDLAAHPTTRLLARVLFAKVRDRERLLTLLTGDVPVRAEREGWNCVAWVREAFEVVVGGGGGEDDGGVLGRRFEGGWEEVREVAMGYVRRKQAEGRFDASFDQVRVPTWDALRGVELVP</sequence>
<organism evidence="1 2">
    <name type="scientific">Cordyceps fumosorosea (strain ARSEF 2679)</name>
    <name type="common">Isaria fumosorosea</name>
    <dbReference type="NCBI Taxonomy" id="1081104"/>
    <lineage>
        <taxon>Eukaryota</taxon>
        <taxon>Fungi</taxon>
        <taxon>Dikarya</taxon>
        <taxon>Ascomycota</taxon>
        <taxon>Pezizomycotina</taxon>
        <taxon>Sordariomycetes</taxon>
        <taxon>Hypocreomycetidae</taxon>
        <taxon>Hypocreales</taxon>
        <taxon>Cordycipitaceae</taxon>
        <taxon>Cordyceps</taxon>
    </lineage>
</organism>
<dbReference type="OrthoDB" id="2679825at2759"/>
<dbReference type="EMBL" id="AZHB01000030">
    <property type="protein sequence ID" value="OAA54221.1"/>
    <property type="molecule type" value="Genomic_DNA"/>
</dbReference>
<proteinExistence type="predicted"/>
<comment type="caution">
    <text evidence="1">The sequence shown here is derived from an EMBL/GenBank/DDBJ whole genome shotgun (WGS) entry which is preliminary data.</text>
</comment>
<dbReference type="InterPro" id="IPR054208">
    <property type="entry name" value="DUF6914"/>
</dbReference>
<dbReference type="AlphaFoldDB" id="A0A167MD36"/>